<accession>A0A6J4V668</accession>
<protein>
    <submittedName>
        <fullName evidence="2">Uncharacterized protein</fullName>
    </submittedName>
</protein>
<proteinExistence type="predicted"/>
<reference evidence="2" key="1">
    <citation type="submission" date="2020-02" db="EMBL/GenBank/DDBJ databases">
        <authorList>
            <person name="Meier V. D."/>
        </authorList>
    </citation>
    <scope>NUCLEOTIDE SEQUENCE</scope>
    <source>
        <strain evidence="2">AVDCRST_MAG86</strain>
    </source>
</reference>
<name>A0A6J4V668_9DEIN</name>
<evidence type="ECO:0000256" key="1">
    <source>
        <dbReference type="SAM" id="MobiDB-lite"/>
    </source>
</evidence>
<dbReference type="EMBL" id="CADCWP010000089">
    <property type="protein sequence ID" value="CAA9567517.1"/>
    <property type="molecule type" value="Genomic_DNA"/>
</dbReference>
<feature type="compositionally biased region" description="Basic and acidic residues" evidence="1">
    <location>
        <begin position="16"/>
        <end position="45"/>
    </location>
</feature>
<evidence type="ECO:0000313" key="2">
    <source>
        <dbReference type="EMBL" id="CAA9567517.1"/>
    </source>
</evidence>
<sequence>GFNVRGTRGFGPQRRLGTDCERRGGERRHDERRSPSARQPRRDGRWCPVSTM</sequence>
<feature type="region of interest" description="Disordered" evidence="1">
    <location>
        <begin position="1"/>
        <end position="52"/>
    </location>
</feature>
<organism evidence="2">
    <name type="scientific">uncultured Truepera sp</name>
    <dbReference type="NCBI Taxonomy" id="543023"/>
    <lineage>
        <taxon>Bacteria</taxon>
        <taxon>Thermotogati</taxon>
        <taxon>Deinococcota</taxon>
        <taxon>Deinococci</taxon>
        <taxon>Trueperales</taxon>
        <taxon>Trueperaceae</taxon>
        <taxon>Truepera</taxon>
        <taxon>environmental samples</taxon>
    </lineage>
</organism>
<dbReference type="AlphaFoldDB" id="A0A6J4V668"/>
<feature type="non-terminal residue" evidence="2">
    <location>
        <position position="1"/>
    </location>
</feature>
<feature type="non-terminal residue" evidence="2">
    <location>
        <position position="52"/>
    </location>
</feature>
<gene>
    <name evidence="2" type="ORF">AVDCRST_MAG86-1196</name>
</gene>